<dbReference type="InterPro" id="IPR004713">
    <property type="entry name" value="CaH_exchang"/>
</dbReference>
<feature type="transmembrane region" description="Helical" evidence="7">
    <location>
        <begin position="272"/>
        <end position="297"/>
    </location>
</feature>
<keyword evidence="3 7" id="KW-0812">Transmembrane</keyword>
<feature type="transmembrane region" description="Helical" evidence="7">
    <location>
        <begin position="202"/>
        <end position="222"/>
    </location>
</feature>
<dbReference type="GO" id="GO:0016020">
    <property type="term" value="C:membrane"/>
    <property type="evidence" value="ECO:0007669"/>
    <property type="project" value="InterPro"/>
</dbReference>
<evidence type="ECO:0000256" key="1">
    <source>
        <dbReference type="ARBA" id="ARBA00004127"/>
    </source>
</evidence>
<evidence type="ECO:0000313" key="9">
    <source>
        <dbReference type="EMBL" id="GLI92720.1"/>
    </source>
</evidence>
<evidence type="ECO:0000256" key="5">
    <source>
        <dbReference type="ARBA" id="ARBA00023065"/>
    </source>
</evidence>
<feature type="domain" description="Sodium/calcium exchanger membrane region" evidence="8">
    <location>
        <begin position="33"/>
        <end position="180"/>
    </location>
</feature>
<name>A0A9W6LRL0_9HYPH</name>
<keyword evidence="5" id="KW-0406">Ion transport</keyword>
<comment type="subcellular location">
    <subcellularLocation>
        <location evidence="1">Endomembrane system</location>
        <topology evidence="1">Multi-pass membrane protein</topology>
    </subcellularLocation>
</comment>
<evidence type="ECO:0000256" key="6">
    <source>
        <dbReference type="ARBA" id="ARBA00023136"/>
    </source>
</evidence>
<feature type="transmembrane region" description="Helical" evidence="7">
    <location>
        <begin position="98"/>
        <end position="119"/>
    </location>
</feature>
<dbReference type="PANTHER" id="PTHR31503">
    <property type="entry name" value="VACUOLAR CALCIUM ION TRANSPORTER"/>
    <property type="match status" value="1"/>
</dbReference>
<dbReference type="InterPro" id="IPR004837">
    <property type="entry name" value="NaCa_Exmemb"/>
</dbReference>
<feature type="transmembrane region" description="Helical" evidence="7">
    <location>
        <begin position="131"/>
        <end position="151"/>
    </location>
</feature>
<feature type="transmembrane region" description="Helical" evidence="7">
    <location>
        <begin position="335"/>
        <end position="353"/>
    </location>
</feature>
<feature type="transmembrane region" description="Helical" evidence="7">
    <location>
        <begin position="242"/>
        <end position="260"/>
    </location>
</feature>
<keyword evidence="4 7" id="KW-1133">Transmembrane helix</keyword>
<gene>
    <name evidence="9" type="ORF">LMG27198_17120</name>
</gene>
<dbReference type="GO" id="GO:0012505">
    <property type="term" value="C:endomembrane system"/>
    <property type="evidence" value="ECO:0007669"/>
    <property type="project" value="UniProtKB-SubCell"/>
</dbReference>
<keyword evidence="10" id="KW-1185">Reference proteome</keyword>
<evidence type="ECO:0000313" key="10">
    <source>
        <dbReference type="Proteomes" id="UP001144323"/>
    </source>
</evidence>
<feature type="domain" description="Sodium/calcium exchanger membrane region" evidence="8">
    <location>
        <begin position="208"/>
        <end position="353"/>
    </location>
</feature>
<evidence type="ECO:0000256" key="7">
    <source>
        <dbReference type="SAM" id="Phobius"/>
    </source>
</evidence>
<sequence length="354" mass="35872">MAGFERGEMLVMAATVGLVGLAGAAHALAAGPLLSFLACTLALAGVAHVIAEATDQLGNHLSPSATGLVQSAVGSLPELFVCIFALQAGLVSVVQASLIGSILANALLVLGLAFVVGGWRHGVLVFNDRTPRMIASLLLLAVSALVLPTLANELHLPAAAHEQPLAVVCAVVLLAVFAIMTKAMLEQGQRAVPSEAHARAHAWSLGASIAVLLVCAGVAVLVSDWFVEALEPAIDTLGLSQTFAGLVVVAIAGNAIENVVGIRLAAAGKAELAISVMLTSALQVAVVIVPVLVLVSFGMGGSAFTLVIPPILAAALFLSVMVVTVVTVDGEADMVDGAALIGLYIVIATIFWWG</sequence>
<evidence type="ECO:0000256" key="4">
    <source>
        <dbReference type="ARBA" id="ARBA00022989"/>
    </source>
</evidence>
<evidence type="ECO:0000256" key="3">
    <source>
        <dbReference type="ARBA" id="ARBA00022692"/>
    </source>
</evidence>
<dbReference type="PANTHER" id="PTHR31503:SF22">
    <property type="entry name" value="VACUOLAR CALCIUM ION TRANSPORTER"/>
    <property type="match status" value="1"/>
</dbReference>
<feature type="transmembrane region" description="Helical" evidence="7">
    <location>
        <begin position="65"/>
        <end position="86"/>
    </location>
</feature>
<accession>A0A9W6LRL0</accession>
<evidence type="ECO:0000256" key="2">
    <source>
        <dbReference type="ARBA" id="ARBA00022448"/>
    </source>
</evidence>
<dbReference type="Pfam" id="PF01699">
    <property type="entry name" value="Na_Ca_ex"/>
    <property type="match status" value="2"/>
</dbReference>
<feature type="transmembrane region" description="Helical" evidence="7">
    <location>
        <begin position="303"/>
        <end position="328"/>
    </location>
</feature>
<dbReference type="EMBL" id="BSEC01000001">
    <property type="protein sequence ID" value="GLI92720.1"/>
    <property type="molecule type" value="Genomic_DNA"/>
</dbReference>
<evidence type="ECO:0000259" key="8">
    <source>
        <dbReference type="Pfam" id="PF01699"/>
    </source>
</evidence>
<comment type="caution">
    <text evidence="9">The sequence shown here is derived from an EMBL/GenBank/DDBJ whole genome shotgun (WGS) entry which is preliminary data.</text>
</comment>
<keyword evidence="2" id="KW-0813">Transport</keyword>
<keyword evidence="6 7" id="KW-0472">Membrane</keyword>
<protein>
    <submittedName>
        <fullName evidence="9">Calcium/proton exchanger</fullName>
    </submittedName>
</protein>
<organism evidence="9 10">
    <name type="scientific">Methylocystis echinoides</name>
    <dbReference type="NCBI Taxonomy" id="29468"/>
    <lineage>
        <taxon>Bacteria</taxon>
        <taxon>Pseudomonadati</taxon>
        <taxon>Pseudomonadota</taxon>
        <taxon>Alphaproteobacteria</taxon>
        <taxon>Hyphomicrobiales</taxon>
        <taxon>Methylocystaceae</taxon>
        <taxon>Methylocystis</taxon>
    </lineage>
</organism>
<dbReference type="Proteomes" id="UP001144323">
    <property type="component" value="Unassembled WGS sequence"/>
</dbReference>
<dbReference type="AlphaFoldDB" id="A0A9W6LRL0"/>
<proteinExistence type="predicted"/>
<dbReference type="InterPro" id="IPR044880">
    <property type="entry name" value="NCX_ion-bd_dom_sf"/>
</dbReference>
<feature type="transmembrane region" description="Helical" evidence="7">
    <location>
        <begin position="163"/>
        <end position="181"/>
    </location>
</feature>
<reference evidence="9" key="1">
    <citation type="journal article" date="2023" name="Int. J. Syst. Evol. Microbiol.">
        <title>Methylocystis iwaonis sp. nov., a type II methane-oxidizing bacterium from surface soil of a rice paddy field in Japan, and emended description of the genus Methylocystis (ex Whittenbury et al. 1970) Bowman et al. 1993.</title>
        <authorList>
            <person name="Kaise H."/>
            <person name="Sawadogo J.B."/>
            <person name="Alam M.S."/>
            <person name="Ueno C."/>
            <person name="Dianou D."/>
            <person name="Shinjo R."/>
            <person name="Asakawa S."/>
        </authorList>
    </citation>
    <scope>NUCLEOTIDE SEQUENCE</scope>
    <source>
        <strain evidence="9">LMG27198</strain>
    </source>
</reference>
<dbReference type="RefSeq" id="WP_281802098.1">
    <property type="nucleotide sequence ID" value="NZ_BSEC01000001.1"/>
</dbReference>
<dbReference type="Gene3D" id="1.20.1420.30">
    <property type="entry name" value="NCX, central ion-binding region"/>
    <property type="match status" value="1"/>
</dbReference>
<dbReference type="GO" id="GO:0015369">
    <property type="term" value="F:calcium:proton antiporter activity"/>
    <property type="evidence" value="ECO:0007669"/>
    <property type="project" value="TreeGrafter"/>
</dbReference>
<dbReference type="GO" id="GO:0006874">
    <property type="term" value="P:intracellular calcium ion homeostasis"/>
    <property type="evidence" value="ECO:0007669"/>
    <property type="project" value="TreeGrafter"/>
</dbReference>
<feature type="transmembrane region" description="Helical" evidence="7">
    <location>
        <begin position="34"/>
        <end position="53"/>
    </location>
</feature>